<reference evidence="2 3" key="1">
    <citation type="journal article" date="2020" name="Microb. Genom.">
        <title>Genetic diversity of clinical and environmental Mucorales isolates obtained from an investigation of mucormycosis cases among solid organ transplant recipients.</title>
        <authorList>
            <person name="Nguyen M.H."/>
            <person name="Kaul D."/>
            <person name="Muto C."/>
            <person name="Cheng S.J."/>
            <person name="Richter R.A."/>
            <person name="Bruno V.M."/>
            <person name="Liu G."/>
            <person name="Beyhan S."/>
            <person name="Sundermann A.J."/>
            <person name="Mounaud S."/>
            <person name="Pasculle A.W."/>
            <person name="Nierman W.C."/>
            <person name="Driscoll E."/>
            <person name="Cumbie R."/>
            <person name="Clancy C.J."/>
            <person name="Dupont C.L."/>
        </authorList>
    </citation>
    <scope>NUCLEOTIDE SEQUENCE [LARGE SCALE GENOMIC DNA]</scope>
    <source>
        <strain evidence="2 3">GL24</strain>
    </source>
</reference>
<feature type="compositionally biased region" description="Low complexity" evidence="1">
    <location>
        <begin position="1"/>
        <end position="29"/>
    </location>
</feature>
<feature type="compositionally biased region" description="Basic and acidic residues" evidence="1">
    <location>
        <begin position="244"/>
        <end position="255"/>
    </location>
</feature>
<accession>A0A9P6YP93</accession>
<sequence>MKGAITAPARRPTRAPPQRRAGAQPASTAGAGGGAGGYRHRGSRGAAGPGESEAGRAQGGRRLRRRPPPAPRHGRVTEEGTAGLQRRRPDAGNPGHAAQAAGRAHAAAAGGGRGLWRDRPRGSLARRQGGAVPLRRRTGADPAHAVADCLRAGQPAVHGRSAGRSLTGAEAAGAGPGRVRAGLGLPGPLRALPDPGGLSAALCRWRGGRAAPAQWWTGGPARHLPGRRVRAVLRRAAPAQAGQADHHGHPGRFPDRRQHALALGAAGGRGPAGRHAGQHPGRSDECQLPDAQAVPPERAEVRGPARHPR</sequence>
<evidence type="ECO:0000256" key="1">
    <source>
        <dbReference type="SAM" id="MobiDB-lite"/>
    </source>
</evidence>
<keyword evidence="3" id="KW-1185">Reference proteome</keyword>
<organism evidence="2 3">
    <name type="scientific">Rhizopus delemar</name>
    <dbReference type="NCBI Taxonomy" id="936053"/>
    <lineage>
        <taxon>Eukaryota</taxon>
        <taxon>Fungi</taxon>
        <taxon>Fungi incertae sedis</taxon>
        <taxon>Mucoromycota</taxon>
        <taxon>Mucoromycotina</taxon>
        <taxon>Mucoromycetes</taxon>
        <taxon>Mucorales</taxon>
        <taxon>Mucorineae</taxon>
        <taxon>Rhizopodaceae</taxon>
        <taxon>Rhizopus</taxon>
    </lineage>
</organism>
<evidence type="ECO:0000313" key="3">
    <source>
        <dbReference type="Proteomes" id="UP000740926"/>
    </source>
</evidence>
<dbReference type="EMBL" id="JAANIU010004726">
    <property type="protein sequence ID" value="KAG1553455.1"/>
    <property type="molecule type" value="Genomic_DNA"/>
</dbReference>
<feature type="region of interest" description="Disordered" evidence="1">
    <location>
        <begin position="1"/>
        <end position="141"/>
    </location>
</feature>
<feature type="region of interest" description="Disordered" evidence="1">
    <location>
        <begin position="236"/>
        <end position="255"/>
    </location>
</feature>
<feature type="compositionally biased region" description="Low complexity" evidence="1">
    <location>
        <begin position="95"/>
        <end position="108"/>
    </location>
</feature>
<dbReference type="Proteomes" id="UP000740926">
    <property type="component" value="Unassembled WGS sequence"/>
</dbReference>
<dbReference type="AlphaFoldDB" id="A0A9P6YP93"/>
<feature type="region of interest" description="Disordered" evidence="1">
    <location>
        <begin position="260"/>
        <end position="309"/>
    </location>
</feature>
<feature type="compositionally biased region" description="Low complexity" evidence="1">
    <location>
        <begin position="168"/>
        <end position="178"/>
    </location>
</feature>
<gene>
    <name evidence="2" type="ORF">G6F50_013052</name>
</gene>
<protein>
    <submittedName>
        <fullName evidence="2">Uncharacterized protein</fullName>
    </submittedName>
</protein>
<proteinExistence type="predicted"/>
<comment type="caution">
    <text evidence="2">The sequence shown here is derived from an EMBL/GenBank/DDBJ whole genome shotgun (WGS) entry which is preliminary data.</text>
</comment>
<name>A0A9P6YP93_9FUNG</name>
<feature type="region of interest" description="Disordered" evidence="1">
    <location>
        <begin position="158"/>
        <end position="178"/>
    </location>
</feature>
<evidence type="ECO:0000313" key="2">
    <source>
        <dbReference type="EMBL" id="KAG1553455.1"/>
    </source>
</evidence>